<accession>A0A0T6LR52</accession>
<dbReference type="NCBIfam" id="TIGR04188">
    <property type="entry name" value="methyltr_grsp"/>
    <property type="match status" value="1"/>
</dbReference>
<dbReference type="Pfam" id="PF01135">
    <property type="entry name" value="PCMT"/>
    <property type="match status" value="1"/>
</dbReference>
<evidence type="ECO:0000256" key="12">
    <source>
        <dbReference type="SAM" id="MobiDB-lite"/>
    </source>
</evidence>
<comment type="similarity">
    <text evidence="2">Belongs to the methyltransferase superfamily. L-isoaspartyl/D-aspartyl protein methyltransferase family.</text>
</comment>
<evidence type="ECO:0000313" key="13">
    <source>
        <dbReference type="EMBL" id="KRV48528.1"/>
    </source>
</evidence>
<organism evidence="13 14">
    <name type="scientific">Wenjunlia vitaminophila</name>
    <name type="common">Streptomyces vitaminophilus</name>
    <dbReference type="NCBI Taxonomy" id="76728"/>
    <lineage>
        <taxon>Bacteria</taxon>
        <taxon>Bacillati</taxon>
        <taxon>Actinomycetota</taxon>
        <taxon>Actinomycetes</taxon>
        <taxon>Kitasatosporales</taxon>
        <taxon>Streptomycetaceae</taxon>
        <taxon>Wenjunlia</taxon>
    </lineage>
</organism>
<name>A0A0T6LR52_WENVI</name>
<evidence type="ECO:0000313" key="14">
    <source>
        <dbReference type="Proteomes" id="UP000050867"/>
    </source>
</evidence>
<proteinExistence type="inferred from homology"/>
<dbReference type="PANTHER" id="PTHR11579">
    <property type="entry name" value="PROTEIN-L-ISOASPARTATE O-METHYLTRANSFERASE"/>
    <property type="match status" value="1"/>
</dbReference>
<evidence type="ECO:0000256" key="7">
    <source>
        <dbReference type="ARBA" id="ARBA00022679"/>
    </source>
</evidence>
<keyword evidence="6" id="KW-0489">Methyltransferase</keyword>
<keyword evidence="5" id="KW-0963">Cytoplasm</keyword>
<dbReference type="InterPro" id="IPR000682">
    <property type="entry name" value="PCMT"/>
</dbReference>
<dbReference type="RefSeq" id="WP_018385860.1">
    <property type="nucleotide sequence ID" value="NZ_LLZU01000022.1"/>
</dbReference>
<dbReference type="AlphaFoldDB" id="A0A0T6LR52"/>
<evidence type="ECO:0000256" key="1">
    <source>
        <dbReference type="ARBA" id="ARBA00004496"/>
    </source>
</evidence>
<dbReference type="OrthoDB" id="5143400at2"/>
<dbReference type="EMBL" id="LLZU01000022">
    <property type="protein sequence ID" value="KRV48528.1"/>
    <property type="molecule type" value="Genomic_DNA"/>
</dbReference>
<gene>
    <name evidence="13" type="ORF">AQ490_24990</name>
</gene>
<comment type="caution">
    <text evidence="13">The sequence shown here is derived from an EMBL/GenBank/DDBJ whole genome shotgun (WGS) entry which is preliminary data.</text>
</comment>
<dbReference type="SUPFAM" id="SSF53335">
    <property type="entry name" value="S-adenosyl-L-methionine-dependent methyltransferases"/>
    <property type="match status" value="1"/>
</dbReference>
<evidence type="ECO:0000256" key="4">
    <source>
        <dbReference type="ARBA" id="ARBA00013346"/>
    </source>
</evidence>
<dbReference type="STRING" id="76728.AQ490_24990"/>
<keyword evidence="7" id="KW-0808">Transferase</keyword>
<evidence type="ECO:0000256" key="10">
    <source>
        <dbReference type="ARBA" id="ARBA00031323"/>
    </source>
</evidence>
<sequence length="398" mass="42331">MNTTPPSQPATGSAAPNGATLRRRLADGLSASGALRSAEWRAAVEAVPREVFVADWFDRDDTDRGTLWTPVTGDKAALDRVYSDVTLVTQLDGHVVPSDVADPVHGAPSSSSTLPGLVVGMLEDLSVRDGDEVLEIGTGSGYSTALLAQRLGDRRVTSVEIDPNTSARAATALRRAGYHPHLVVGDGLDGVPDRAPFTRVIATCSVRRVPAPWLDQADTGAVILTNLSGWLYAYGQVRLTVHGPGHATGAFLPGHVSFMQARRDAPPPIDSRSAMAGTGEGRPTSLGPDILADWTGRFVVQGALPTVQHLRTRVGDDSPYLDHLIATDGSYATLLPQPDGGWRVRQGGPRPMWDRAERAVAAWRAAGSPPTAAFRLRVTPESQSVHLPHTDLAWCLPE</sequence>
<feature type="region of interest" description="Disordered" evidence="12">
    <location>
        <begin position="266"/>
        <end position="286"/>
    </location>
</feature>
<evidence type="ECO:0000256" key="9">
    <source>
        <dbReference type="ARBA" id="ARBA00030757"/>
    </source>
</evidence>
<dbReference type="GO" id="GO:0005737">
    <property type="term" value="C:cytoplasm"/>
    <property type="evidence" value="ECO:0007669"/>
    <property type="project" value="UniProtKB-SubCell"/>
</dbReference>
<evidence type="ECO:0000256" key="5">
    <source>
        <dbReference type="ARBA" id="ARBA00022490"/>
    </source>
</evidence>
<comment type="subcellular location">
    <subcellularLocation>
        <location evidence="1">Cytoplasm</location>
    </subcellularLocation>
</comment>
<evidence type="ECO:0000256" key="8">
    <source>
        <dbReference type="ARBA" id="ARBA00022691"/>
    </source>
</evidence>
<keyword evidence="8" id="KW-0949">S-adenosyl-L-methionine</keyword>
<reference evidence="13 14" key="1">
    <citation type="submission" date="2015-10" db="EMBL/GenBank/DDBJ databases">
        <title>Draft genome sequence of pyrrolomycin-producing Streptomyces vitaminophilus.</title>
        <authorList>
            <person name="Graham D.E."/>
            <person name="Mahan K.M."/>
            <person name="Klingeman D.M."/>
            <person name="Hettich R.L."/>
            <person name="Parry R.J."/>
        </authorList>
    </citation>
    <scope>NUCLEOTIDE SEQUENCE [LARGE SCALE GENOMIC DNA]</scope>
    <source>
        <strain evidence="13 14">ATCC 31673</strain>
    </source>
</reference>
<dbReference type="eggNOG" id="COG2518">
    <property type="taxonomic scope" value="Bacteria"/>
</dbReference>
<dbReference type="EC" id="2.1.1.77" evidence="3"/>
<dbReference type="GO" id="GO:0004719">
    <property type="term" value="F:protein-L-isoaspartate (D-aspartate) O-methyltransferase activity"/>
    <property type="evidence" value="ECO:0007669"/>
    <property type="project" value="UniProtKB-EC"/>
</dbReference>
<dbReference type="PANTHER" id="PTHR11579:SF0">
    <property type="entry name" value="PROTEIN-L-ISOASPARTATE(D-ASPARTATE) O-METHYLTRANSFERASE"/>
    <property type="match status" value="1"/>
</dbReference>
<evidence type="ECO:0000256" key="2">
    <source>
        <dbReference type="ARBA" id="ARBA00005369"/>
    </source>
</evidence>
<evidence type="ECO:0000256" key="11">
    <source>
        <dbReference type="ARBA" id="ARBA00031350"/>
    </source>
</evidence>
<dbReference type="Proteomes" id="UP000050867">
    <property type="component" value="Unassembled WGS sequence"/>
</dbReference>
<dbReference type="GO" id="GO:0032259">
    <property type="term" value="P:methylation"/>
    <property type="evidence" value="ECO:0007669"/>
    <property type="project" value="UniProtKB-KW"/>
</dbReference>
<dbReference type="InterPro" id="IPR026448">
    <property type="entry name" value="Methyltr_grasp"/>
</dbReference>
<evidence type="ECO:0000256" key="6">
    <source>
        <dbReference type="ARBA" id="ARBA00022603"/>
    </source>
</evidence>
<dbReference type="Gene3D" id="3.40.50.150">
    <property type="entry name" value="Vaccinia Virus protein VP39"/>
    <property type="match status" value="1"/>
</dbReference>
<evidence type="ECO:0000256" key="3">
    <source>
        <dbReference type="ARBA" id="ARBA00011890"/>
    </source>
</evidence>
<keyword evidence="14" id="KW-1185">Reference proteome</keyword>
<protein>
    <recommendedName>
        <fullName evidence="4">Protein-L-isoaspartate O-methyltransferase</fullName>
        <ecNumber evidence="3">2.1.1.77</ecNumber>
    </recommendedName>
    <alternativeName>
        <fullName evidence="11">L-isoaspartyl protein carboxyl methyltransferase</fullName>
    </alternativeName>
    <alternativeName>
        <fullName evidence="9">Protein L-isoaspartyl methyltransferase</fullName>
    </alternativeName>
    <alternativeName>
        <fullName evidence="10">Protein-beta-aspartate methyltransferase</fullName>
    </alternativeName>
</protein>
<dbReference type="CDD" id="cd02440">
    <property type="entry name" value="AdoMet_MTases"/>
    <property type="match status" value="1"/>
</dbReference>
<dbReference type="InterPro" id="IPR029063">
    <property type="entry name" value="SAM-dependent_MTases_sf"/>
</dbReference>